<dbReference type="GeneID" id="108567965"/>
<dbReference type="Proteomes" id="UP000695000">
    <property type="component" value="Unplaced"/>
</dbReference>
<dbReference type="InterPro" id="IPR036457">
    <property type="entry name" value="PPM-type-like_dom_sf"/>
</dbReference>
<protein>
    <submittedName>
        <fullName evidence="8">Protein phosphatase 1H</fullName>
    </submittedName>
</protein>
<dbReference type="RefSeq" id="XP_017784275.1">
    <property type="nucleotide sequence ID" value="XM_017928786.1"/>
</dbReference>
<accession>A0ABM1NBS5</accession>
<dbReference type="PROSITE" id="PS51746">
    <property type="entry name" value="PPM_2"/>
    <property type="match status" value="1"/>
</dbReference>
<dbReference type="PANTHER" id="PTHR13832">
    <property type="entry name" value="PROTEIN PHOSPHATASE 2C"/>
    <property type="match status" value="1"/>
</dbReference>
<evidence type="ECO:0000256" key="1">
    <source>
        <dbReference type="ARBA" id="ARBA00022723"/>
    </source>
</evidence>
<comment type="similarity">
    <text evidence="4">Belongs to the PP2C family.</text>
</comment>
<dbReference type="SMART" id="SM00332">
    <property type="entry name" value="PP2Cc"/>
    <property type="match status" value="1"/>
</dbReference>
<dbReference type="Gene3D" id="3.60.40.10">
    <property type="entry name" value="PPM-type phosphatase domain"/>
    <property type="match status" value="1"/>
</dbReference>
<keyword evidence="2 4" id="KW-0378">Hydrolase</keyword>
<evidence type="ECO:0000256" key="4">
    <source>
        <dbReference type="RuleBase" id="RU003465"/>
    </source>
</evidence>
<feature type="domain" description="PPM-type phosphatase" evidence="6">
    <location>
        <begin position="84"/>
        <end position="436"/>
    </location>
</feature>
<dbReference type="SUPFAM" id="SSF81606">
    <property type="entry name" value="PP2C-like"/>
    <property type="match status" value="1"/>
</dbReference>
<dbReference type="InterPro" id="IPR001932">
    <property type="entry name" value="PPM-type_phosphatase-like_dom"/>
</dbReference>
<dbReference type="CDD" id="cd00143">
    <property type="entry name" value="PP2Cc"/>
    <property type="match status" value="1"/>
</dbReference>
<gene>
    <name evidence="8" type="primary">LOC108567965</name>
</gene>
<name>A0ABM1NBS5_NICVS</name>
<dbReference type="Pfam" id="PF00481">
    <property type="entry name" value="PP2C"/>
    <property type="match status" value="2"/>
</dbReference>
<organism evidence="7 8">
    <name type="scientific">Nicrophorus vespilloides</name>
    <name type="common">Boreal carrion beetle</name>
    <dbReference type="NCBI Taxonomy" id="110193"/>
    <lineage>
        <taxon>Eukaryota</taxon>
        <taxon>Metazoa</taxon>
        <taxon>Ecdysozoa</taxon>
        <taxon>Arthropoda</taxon>
        <taxon>Hexapoda</taxon>
        <taxon>Insecta</taxon>
        <taxon>Pterygota</taxon>
        <taxon>Neoptera</taxon>
        <taxon>Endopterygota</taxon>
        <taxon>Coleoptera</taxon>
        <taxon>Polyphaga</taxon>
        <taxon>Staphyliniformia</taxon>
        <taxon>Silphidae</taxon>
        <taxon>Nicrophorinae</taxon>
        <taxon>Nicrophorus</taxon>
    </lineage>
</organism>
<keyword evidence="7" id="KW-1185">Reference proteome</keyword>
<dbReference type="InterPro" id="IPR015655">
    <property type="entry name" value="PP2C"/>
</dbReference>
<sequence length="549" mass="61022">MLNRLKSAVSGAVEGLEGSRSGSSRAQANPGPPKHEYSRPSFMKLPEIALSISKDKKVRPILSASSSSPLPYNSGYAECVNAGKSSFNEDMAQLYHGTLKCNISDFEEAILPYAYYAIFDGHAGYGASLDASKQLHHILHQKLVNSMDIIFASLKTPAQPKTIDRKTIIIGCLEAAFVEMDEIIGETQTMNFQNPGGCTALVALFMLGDLYIANAGDCRAGICDNGKFVQISNDFSPFYDKERIYRKASENPSLLGNGYNIREYYDVPSRDNLGKMVLYKEPYMKGWSYKTLTVDDLKTPLITGTGRRSRIMGTIGVARGFGDFELSSIHHKVPIKPLLSCIPEVTVYSQTDLVTNYAVLIMASDGLWDAVDPSDVADICCDLNLSTMNDLNKYVTVAMNLVAAARGRKNHVTNMWMLKNSNQASVDDISVFVIPFQPYAYKRCEIITKTLPKVLWPMNVYESDSGEPEEQMDMDQISNDGTEITQVAELDEVLNELLVVKFERDILEDDAQRLRDIAENEVQVKCEVDSPEKSTDEDFNNKRSHSDTE</sequence>
<dbReference type="PANTHER" id="PTHR13832:SF354">
    <property type="entry name" value="GM14138P"/>
    <property type="match status" value="1"/>
</dbReference>
<reference evidence="8" key="1">
    <citation type="submission" date="2025-08" db="UniProtKB">
        <authorList>
            <consortium name="RefSeq"/>
        </authorList>
    </citation>
    <scope>IDENTIFICATION</scope>
    <source>
        <tissue evidence="8">Whole Larva</tissue>
    </source>
</reference>
<evidence type="ECO:0000313" key="7">
    <source>
        <dbReference type="Proteomes" id="UP000695000"/>
    </source>
</evidence>
<feature type="region of interest" description="Disordered" evidence="5">
    <location>
        <begin position="525"/>
        <end position="549"/>
    </location>
</feature>
<feature type="region of interest" description="Disordered" evidence="5">
    <location>
        <begin position="1"/>
        <end position="39"/>
    </location>
</feature>
<keyword evidence="3 4" id="KW-0904">Protein phosphatase</keyword>
<evidence type="ECO:0000256" key="5">
    <source>
        <dbReference type="SAM" id="MobiDB-lite"/>
    </source>
</evidence>
<dbReference type="InterPro" id="IPR000222">
    <property type="entry name" value="PP2C_BS"/>
</dbReference>
<keyword evidence="1" id="KW-0479">Metal-binding</keyword>
<evidence type="ECO:0000256" key="2">
    <source>
        <dbReference type="ARBA" id="ARBA00022801"/>
    </source>
</evidence>
<proteinExistence type="inferred from homology"/>
<evidence type="ECO:0000259" key="6">
    <source>
        <dbReference type="PROSITE" id="PS51746"/>
    </source>
</evidence>
<evidence type="ECO:0000256" key="3">
    <source>
        <dbReference type="ARBA" id="ARBA00022912"/>
    </source>
</evidence>
<evidence type="ECO:0000313" key="8">
    <source>
        <dbReference type="RefSeq" id="XP_017784275.1"/>
    </source>
</evidence>
<dbReference type="PROSITE" id="PS01032">
    <property type="entry name" value="PPM_1"/>
    <property type="match status" value="1"/>
</dbReference>